<dbReference type="InterPro" id="IPR015507">
    <property type="entry name" value="rRNA-MeTfrase_E"/>
</dbReference>
<feature type="compositionally biased region" description="Basic and acidic residues" evidence="8">
    <location>
        <begin position="560"/>
        <end position="584"/>
    </location>
</feature>
<dbReference type="Gene3D" id="3.40.50.150">
    <property type="entry name" value="Vaccinia Virus protein VP39"/>
    <property type="match status" value="1"/>
</dbReference>
<feature type="domain" description="DUF3381" evidence="11">
    <location>
        <begin position="223"/>
        <end position="367"/>
    </location>
</feature>
<evidence type="ECO:0000259" key="11">
    <source>
        <dbReference type="Pfam" id="PF11861"/>
    </source>
</evidence>
<keyword evidence="5 12" id="KW-0808">Transferase</keyword>
<evidence type="ECO:0000313" key="12">
    <source>
        <dbReference type="EMBL" id="QSE03634.1"/>
    </source>
</evidence>
<dbReference type="AlphaFoldDB" id="A0A896WDH3"/>
<dbReference type="InterPro" id="IPR050082">
    <property type="entry name" value="RNA_methyltr_RlmE"/>
</dbReference>
<dbReference type="SUPFAM" id="SSF53335">
    <property type="entry name" value="S-adenosyl-L-methionine-dependent methyltransferases"/>
    <property type="match status" value="1"/>
</dbReference>
<dbReference type="HAMAP" id="MF_01547">
    <property type="entry name" value="RNA_methyltr_E"/>
    <property type="match status" value="1"/>
</dbReference>
<feature type="region of interest" description="Disordered" evidence="8">
    <location>
        <begin position="560"/>
        <end position="634"/>
    </location>
</feature>
<evidence type="ECO:0000256" key="4">
    <source>
        <dbReference type="ARBA" id="ARBA00022603"/>
    </source>
</evidence>
<dbReference type="FunFam" id="3.40.50.150:FF:000004">
    <property type="entry name" value="AdoMet-dependent rRNA methyltransferase SPB1"/>
    <property type="match status" value="1"/>
</dbReference>
<reference evidence="12" key="1">
    <citation type="journal article" date="2021" name="Parasitol. Res.">
        <title>Evolutionary relationships of Metchnikovella dogieli Paskerova et al., 2016 (Microsporidia: Metchnikovellidae) revealed by multigene phylogenetic analysis.</title>
        <authorList>
            <person name="Nassonova E.S."/>
            <person name="Bondarenko N.I."/>
            <person name="Paskerova G.G."/>
            <person name="Kovacikova M."/>
            <person name="Frolova E.V."/>
            <person name="Smirnov A.V."/>
        </authorList>
    </citation>
    <scope>NUCLEOTIDE SEQUENCE</scope>
    <source>
        <strain evidence="12">WSBS2016</strain>
    </source>
</reference>
<evidence type="ECO:0000256" key="5">
    <source>
        <dbReference type="ARBA" id="ARBA00022679"/>
    </source>
</evidence>
<keyword evidence="2" id="KW-0690">Ribosome biogenesis</keyword>
<evidence type="ECO:0000259" key="9">
    <source>
        <dbReference type="Pfam" id="PF01728"/>
    </source>
</evidence>
<dbReference type="GO" id="GO:0000466">
    <property type="term" value="P:maturation of 5.8S rRNA from tricistronic rRNA transcript (SSU-rRNA, 5.8S rRNA, LSU-rRNA)"/>
    <property type="evidence" value="ECO:0007669"/>
    <property type="project" value="TreeGrafter"/>
</dbReference>
<dbReference type="PANTHER" id="PTHR10920">
    <property type="entry name" value="RIBOSOMAL RNA METHYLTRANSFERASE"/>
    <property type="match status" value="1"/>
</dbReference>
<keyword evidence="4 12" id="KW-0489">Methyltransferase</keyword>
<comment type="subcellular location">
    <subcellularLocation>
        <location evidence="1">Nucleus</location>
        <location evidence="1">Nucleolus</location>
    </subcellularLocation>
</comment>
<dbReference type="GO" id="GO:0016435">
    <property type="term" value="F:rRNA (guanine) methyltransferase activity"/>
    <property type="evidence" value="ECO:0007669"/>
    <property type="project" value="TreeGrafter"/>
</dbReference>
<dbReference type="InterPro" id="IPR012920">
    <property type="entry name" value="rRNA_MeTfrase_SPB1-like_C"/>
</dbReference>
<sequence length="634" mass="73002">MAKKKVGQERLDKYYHRAKEMGYNSRAAFKLLQIHEKLGIFRNTKVVVDLCAAPGGWLQVASRTLPPETTIIGIDLDPIQRIAGATTLVEDITTASCHEKLQSLLGEQKADLVLHDGAPNVGASWAQDAYNQNELVLHSLRLACDFLAPKGTFVTKVFRSKDFEKLKWVFKQFFASTHEIKPDASREASAEIFVVCKEYLFPKEIDPDFFSPEKIFQDIAVSKKKKKSARDGYDTEKLIIYEECTANDFIMKETSALLEDYNRIAFPADTSPDIVGSRHTTGEIRELCNDLKLLGKGDLNKLRRWRQRVQGEIKKKEPLPAAEEEKEATLENEIKRSERIAKRKVERRLAKIARRLYGDSLECHEDMESTEENISLCRGAVHDAQSRRRQLMQLEDELEETTDEEKHDSEKRASYETPALVEGASALLSRHETESPSSTKRLFNPRPARREETDSSSLSEDELSDRELAIGARLMTEKGRRELVEQTIGRKHFADIENAPRWFLDEMEAKIDAGGADAREVIEEKKRKINKKVRKKEIEALHRNKKKYESKLKSIKEKMNHVLEDDEEGRKTEKIGRLERELKTRSKRKKNFVFVTKSGAKNGRSQKGKNVFVDSRMKKDLRREKRKSRKNKKR</sequence>
<dbReference type="GO" id="GO:0030687">
    <property type="term" value="C:preribosome, large subunit precursor"/>
    <property type="evidence" value="ECO:0007669"/>
    <property type="project" value="TreeGrafter"/>
</dbReference>
<dbReference type="InterPro" id="IPR002877">
    <property type="entry name" value="RNA_MeTrfase_FtsJ_dom"/>
</dbReference>
<feature type="domain" description="Ribosomal RNA methyltransferase SPB1-like C-terminal" evidence="10">
    <location>
        <begin position="449"/>
        <end position="628"/>
    </location>
</feature>
<evidence type="ECO:0000256" key="8">
    <source>
        <dbReference type="SAM" id="MobiDB-lite"/>
    </source>
</evidence>
<dbReference type="InterPro" id="IPR024576">
    <property type="entry name" value="rRNA_MeTfrase_Spb1_DUF3381"/>
</dbReference>
<dbReference type="InterPro" id="IPR029063">
    <property type="entry name" value="SAM-dependent_MTases_sf"/>
</dbReference>
<evidence type="ECO:0000256" key="2">
    <source>
        <dbReference type="ARBA" id="ARBA00022517"/>
    </source>
</evidence>
<feature type="domain" description="Ribosomal RNA methyltransferase FtsJ" evidence="9">
    <location>
        <begin position="23"/>
        <end position="199"/>
    </location>
</feature>
<organism evidence="12">
    <name type="scientific">Metchnikovella dogieli</name>
    <dbReference type="NCBI Taxonomy" id="2804710"/>
    <lineage>
        <taxon>Eukaryota</taxon>
        <taxon>Fungi</taxon>
        <taxon>Fungi incertae sedis</taxon>
        <taxon>Microsporidia</taxon>
        <taxon>Metchnikovellidae</taxon>
        <taxon>Metchnikovella</taxon>
    </lineage>
</organism>
<dbReference type="Pfam" id="PF07780">
    <property type="entry name" value="Spb1_C"/>
    <property type="match status" value="1"/>
</dbReference>
<dbReference type="Pfam" id="PF01728">
    <property type="entry name" value="FtsJ"/>
    <property type="match status" value="1"/>
</dbReference>
<dbReference type="Pfam" id="PF11861">
    <property type="entry name" value="DUF3381"/>
    <property type="match status" value="1"/>
</dbReference>
<dbReference type="GO" id="GO:0005730">
    <property type="term" value="C:nucleolus"/>
    <property type="evidence" value="ECO:0007669"/>
    <property type="project" value="UniProtKB-SubCell"/>
</dbReference>
<dbReference type="GO" id="GO:0000463">
    <property type="term" value="P:maturation of LSU-rRNA from tricistronic rRNA transcript (SSU-rRNA, 5.8S rRNA, LSU-rRNA)"/>
    <property type="evidence" value="ECO:0007669"/>
    <property type="project" value="TreeGrafter"/>
</dbReference>
<feature type="region of interest" description="Disordered" evidence="8">
    <location>
        <begin position="397"/>
        <end position="464"/>
    </location>
</feature>
<evidence type="ECO:0000256" key="6">
    <source>
        <dbReference type="ARBA" id="ARBA00022691"/>
    </source>
</evidence>
<feature type="compositionally biased region" description="Basic residues" evidence="8">
    <location>
        <begin position="624"/>
        <end position="634"/>
    </location>
</feature>
<keyword evidence="6" id="KW-0949">S-adenosyl-L-methionine</keyword>
<accession>A0A896WDH3</accession>
<evidence type="ECO:0000256" key="3">
    <source>
        <dbReference type="ARBA" id="ARBA00022552"/>
    </source>
</evidence>
<evidence type="ECO:0000256" key="7">
    <source>
        <dbReference type="ARBA" id="ARBA00023242"/>
    </source>
</evidence>
<proteinExistence type="inferred from homology"/>
<name>A0A896WDH3_9MICR</name>
<keyword evidence="3" id="KW-0698">rRNA processing</keyword>
<dbReference type="PANTHER" id="PTHR10920:SF13">
    <property type="entry name" value="PRE-RRNA 2'-O-RIBOSE RNA METHYLTRANSFERASE FTSJ3"/>
    <property type="match status" value="1"/>
</dbReference>
<keyword evidence="7" id="KW-0539">Nucleus</keyword>
<evidence type="ECO:0000256" key="1">
    <source>
        <dbReference type="ARBA" id="ARBA00004604"/>
    </source>
</evidence>
<dbReference type="EMBL" id="MW052364">
    <property type="protein sequence ID" value="QSE03634.1"/>
    <property type="molecule type" value="Genomic_DNA"/>
</dbReference>
<evidence type="ECO:0000259" key="10">
    <source>
        <dbReference type="Pfam" id="PF07780"/>
    </source>
</evidence>
<feature type="compositionally biased region" description="Basic and acidic residues" evidence="8">
    <location>
        <begin position="404"/>
        <end position="414"/>
    </location>
</feature>
<dbReference type="GO" id="GO:0008650">
    <property type="term" value="F:rRNA (uridine-2'-O-)-methyltransferase activity"/>
    <property type="evidence" value="ECO:0007669"/>
    <property type="project" value="TreeGrafter"/>
</dbReference>
<protein>
    <submittedName>
        <fullName evidence="12">rRNA methyltransferase Spb1</fullName>
    </submittedName>
</protein>